<name>A0ABN8YLF8_RANTA</name>
<dbReference type="Proteomes" id="UP001176941">
    <property type="component" value="Chromosome 20"/>
</dbReference>
<reference evidence="2" key="1">
    <citation type="submission" date="2023-04" db="EMBL/GenBank/DDBJ databases">
        <authorList>
            <consortium name="ELIXIR-Norway"/>
        </authorList>
    </citation>
    <scope>NUCLEOTIDE SEQUENCE [LARGE SCALE GENOMIC DNA]</scope>
</reference>
<dbReference type="EMBL" id="OX459956">
    <property type="protein sequence ID" value="CAI9162413.1"/>
    <property type="molecule type" value="Genomic_DNA"/>
</dbReference>
<sequence>MDPPAGAGGLAQTGRSLRTGPQTETGEVNGVDREGLRRWSSQLPERRGFVAARGPGRLTSRPPARAPQSAPGAARAMLAAAAAAAACAEKAAAAASVRTR</sequence>
<feature type="compositionally biased region" description="Polar residues" evidence="1">
    <location>
        <begin position="13"/>
        <end position="26"/>
    </location>
</feature>
<feature type="compositionally biased region" description="Low complexity" evidence="1">
    <location>
        <begin position="61"/>
        <end position="72"/>
    </location>
</feature>
<evidence type="ECO:0000313" key="2">
    <source>
        <dbReference type="EMBL" id="CAI9162413.1"/>
    </source>
</evidence>
<organism evidence="2 3">
    <name type="scientific">Rangifer tarandus platyrhynchus</name>
    <name type="common">Svalbard reindeer</name>
    <dbReference type="NCBI Taxonomy" id="3082113"/>
    <lineage>
        <taxon>Eukaryota</taxon>
        <taxon>Metazoa</taxon>
        <taxon>Chordata</taxon>
        <taxon>Craniata</taxon>
        <taxon>Vertebrata</taxon>
        <taxon>Euteleostomi</taxon>
        <taxon>Mammalia</taxon>
        <taxon>Eutheria</taxon>
        <taxon>Laurasiatheria</taxon>
        <taxon>Artiodactyla</taxon>
        <taxon>Ruminantia</taxon>
        <taxon>Pecora</taxon>
        <taxon>Cervidae</taxon>
        <taxon>Odocoileinae</taxon>
        <taxon>Rangifer</taxon>
    </lineage>
</organism>
<keyword evidence="3" id="KW-1185">Reference proteome</keyword>
<feature type="region of interest" description="Disordered" evidence="1">
    <location>
        <begin position="1"/>
        <end position="72"/>
    </location>
</feature>
<gene>
    <name evidence="2" type="ORF">MRATA1EN1_LOCUS11375</name>
</gene>
<proteinExistence type="predicted"/>
<feature type="compositionally biased region" description="Gly residues" evidence="1">
    <location>
        <begin position="1"/>
        <end position="11"/>
    </location>
</feature>
<accession>A0ABN8YLF8</accession>
<evidence type="ECO:0000313" key="3">
    <source>
        <dbReference type="Proteomes" id="UP001176941"/>
    </source>
</evidence>
<evidence type="ECO:0000256" key="1">
    <source>
        <dbReference type="SAM" id="MobiDB-lite"/>
    </source>
</evidence>
<protein>
    <submittedName>
        <fullName evidence="2">Uncharacterized protein</fullName>
    </submittedName>
</protein>